<evidence type="ECO:0000256" key="5">
    <source>
        <dbReference type="ARBA" id="ARBA00022525"/>
    </source>
</evidence>
<name>A0ABM2WLP3_MESAU</name>
<accession>A0ABM2WLP3</accession>
<protein>
    <recommendedName>
        <fullName evidence="4">Inactive ribonuclease-like protein 9</fullName>
    </recommendedName>
</protein>
<organism evidence="11 12">
    <name type="scientific">Mesocricetus auratus</name>
    <name type="common">Golden hamster</name>
    <dbReference type="NCBI Taxonomy" id="10036"/>
    <lineage>
        <taxon>Eukaryota</taxon>
        <taxon>Metazoa</taxon>
        <taxon>Chordata</taxon>
        <taxon>Craniata</taxon>
        <taxon>Vertebrata</taxon>
        <taxon>Euteleostomi</taxon>
        <taxon>Mammalia</taxon>
        <taxon>Eutheria</taxon>
        <taxon>Euarchontoglires</taxon>
        <taxon>Glires</taxon>
        <taxon>Rodentia</taxon>
        <taxon>Myomorpha</taxon>
        <taxon>Muroidea</taxon>
        <taxon>Cricetidae</taxon>
        <taxon>Cricetinae</taxon>
        <taxon>Mesocricetus</taxon>
    </lineage>
</organism>
<dbReference type="Proteomes" id="UP000886700">
    <property type="component" value="Unplaced"/>
</dbReference>
<keyword evidence="6 9" id="KW-0732">Signal</keyword>
<sequence length="186" mass="21799">MKSLVTNYPWPLPLLLLLLLLPPRLQGDYWDHYEYEVDPETRDYIRELHSTGPTQPPTKERLREKIIAEPQRPFYGDDYCDSEIKSKNIHHRLLCYPEHYFVKVDYQVLKDACHGRRVRCKNGPGVCRRSTDVISGVRCTLLSGKRMPYCLYESSFTRGYAVVTCQWDNDSNDFIPNNVLDMLVPN</sequence>
<evidence type="ECO:0000256" key="2">
    <source>
        <dbReference type="ARBA" id="ARBA00004613"/>
    </source>
</evidence>
<evidence type="ECO:0000256" key="9">
    <source>
        <dbReference type="SAM" id="SignalP"/>
    </source>
</evidence>
<evidence type="ECO:0000256" key="1">
    <source>
        <dbReference type="ARBA" id="ARBA00002915"/>
    </source>
</evidence>
<evidence type="ECO:0000256" key="4">
    <source>
        <dbReference type="ARBA" id="ARBA00014966"/>
    </source>
</evidence>
<dbReference type="RefSeq" id="XP_005087548.2">
    <property type="nucleotide sequence ID" value="XM_005087491.4"/>
</dbReference>
<feature type="chain" id="PRO_5045743363" description="Inactive ribonuclease-like protein 9" evidence="9">
    <location>
        <begin position="28"/>
        <end position="186"/>
    </location>
</feature>
<dbReference type="InterPro" id="IPR023412">
    <property type="entry name" value="RNaseA_domain"/>
</dbReference>
<evidence type="ECO:0000256" key="6">
    <source>
        <dbReference type="ARBA" id="ARBA00022729"/>
    </source>
</evidence>
<evidence type="ECO:0000313" key="12">
    <source>
        <dbReference type="RefSeq" id="XP_040591725.1"/>
    </source>
</evidence>
<evidence type="ECO:0000256" key="7">
    <source>
        <dbReference type="ARBA" id="ARBA00023157"/>
    </source>
</evidence>
<feature type="domain" description="Ribonuclease A-domain" evidence="10">
    <location>
        <begin position="59"/>
        <end position="172"/>
    </location>
</feature>
<dbReference type="Gene3D" id="3.10.130.10">
    <property type="entry name" value="Ribonuclease A-like domain"/>
    <property type="match status" value="1"/>
</dbReference>
<dbReference type="Pfam" id="PF00074">
    <property type="entry name" value="RnaseA"/>
    <property type="match status" value="1"/>
</dbReference>
<comment type="similarity">
    <text evidence="3">Belongs to the pancreatic ribonuclease family.</text>
</comment>
<feature type="signal peptide" evidence="9">
    <location>
        <begin position="1"/>
        <end position="27"/>
    </location>
</feature>
<keyword evidence="7" id="KW-1015">Disulfide bond</keyword>
<comment type="subcellular location">
    <subcellularLocation>
        <location evidence="2">Secreted</location>
    </subcellularLocation>
</comment>
<dbReference type="PANTHER" id="PTHR11437">
    <property type="entry name" value="RIBONUCLEASE"/>
    <property type="match status" value="1"/>
</dbReference>
<evidence type="ECO:0000256" key="3">
    <source>
        <dbReference type="ARBA" id="ARBA00005600"/>
    </source>
</evidence>
<dbReference type="GeneID" id="101839896"/>
<proteinExistence type="inferred from homology"/>
<dbReference type="InterPro" id="IPR036816">
    <property type="entry name" value="RNaseA-like_dom_sf"/>
</dbReference>
<evidence type="ECO:0000259" key="10">
    <source>
        <dbReference type="SMART" id="SM00092"/>
    </source>
</evidence>
<dbReference type="SUPFAM" id="SSF54076">
    <property type="entry name" value="RNase A-like"/>
    <property type="match status" value="1"/>
</dbReference>
<keyword evidence="11" id="KW-1185">Reference proteome</keyword>
<dbReference type="InterPro" id="IPR001427">
    <property type="entry name" value="RNaseA"/>
</dbReference>
<dbReference type="PANTHER" id="PTHR11437:SF14">
    <property type="entry name" value="INACTIVE RIBONUCLEASE-LIKE PROTEIN 9"/>
    <property type="match status" value="1"/>
</dbReference>
<gene>
    <name evidence="12" type="primary">Rnase9</name>
</gene>
<evidence type="ECO:0000313" key="11">
    <source>
        <dbReference type="Proteomes" id="UP000886700"/>
    </source>
</evidence>
<keyword evidence="5" id="KW-0964">Secreted</keyword>
<dbReference type="RefSeq" id="XP_040591725.1">
    <property type="nucleotide sequence ID" value="XM_040735791.1"/>
</dbReference>
<comment type="function">
    <text evidence="1">Does not exhibit any ribonuclease activity.</text>
</comment>
<reference evidence="12" key="1">
    <citation type="submission" date="2025-08" db="UniProtKB">
        <authorList>
            <consortium name="RefSeq"/>
        </authorList>
    </citation>
    <scope>IDENTIFICATION</scope>
    <source>
        <tissue evidence="12">Liver</tissue>
    </source>
</reference>
<dbReference type="SMART" id="SM00092">
    <property type="entry name" value="RNAse_Pc"/>
    <property type="match status" value="1"/>
</dbReference>
<evidence type="ECO:0000256" key="8">
    <source>
        <dbReference type="ARBA" id="ARBA00023180"/>
    </source>
</evidence>
<keyword evidence="8" id="KW-0325">Glycoprotein</keyword>